<evidence type="ECO:0000313" key="2">
    <source>
        <dbReference type="EMBL" id="QHU17880.1"/>
    </source>
</evidence>
<keyword evidence="1" id="KW-0472">Membrane</keyword>
<name>A0A6C0KMI0_9ZZZZ</name>
<evidence type="ECO:0000256" key="1">
    <source>
        <dbReference type="SAM" id="Phobius"/>
    </source>
</evidence>
<protein>
    <submittedName>
        <fullName evidence="2">Uncharacterized protein</fullName>
    </submittedName>
</protein>
<sequence>MNEEPQSGFKSTFNSLFHFDSNHTENTSDFYYIFMKYLRLFFYFFILCLLLYVMYIFLISPFIFKAKNISND</sequence>
<feature type="transmembrane region" description="Helical" evidence="1">
    <location>
        <begin position="40"/>
        <end position="64"/>
    </location>
</feature>
<keyword evidence="1" id="KW-0812">Transmembrane</keyword>
<accession>A0A6C0KMI0</accession>
<proteinExistence type="predicted"/>
<keyword evidence="1" id="KW-1133">Transmembrane helix</keyword>
<organism evidence="2">
    <name type="scientific">viral metagenome</name>
    <dbReference type="NCBI Taxonomy" id="1070528"/>
    <lineage>
        <taxon>unclassified sequences</taxon>
        <taxon>metagenomes</taxon>
        <taxon>organismal metagenomes</taxon>
    </lineage>
</organism>
<dbReference type="AlphaFoldDB" id="A0A6C0KMI0"/>
<reference evidence="2" key="1">
    <citation type="journal article" date="2020" name="Nature">
        <title>Giant virus diversity and host interactions through global metagenomics.</title>
        <authorList>
            <person name="Schulz F."/>
            <person name="Roux S."/>
            <person name="Paez-Espino D."/>
            <person name="Jungbluth S."/>
            <person name="Walsh D.A."/>
            <person name="Denef V.J."/>
            <person name="McMahon K.D."/>
            <person name="Konstantinidis K.T."/>
            <person name="Eloe-Fadrosh E.A."/>
            <person name="Kyrpides N.C."/>
            <person name="Woyke T."/>
        </authorList>
    </citation>
    <scope>NUCLEOTIDE SEQUENCE</scope>
    <source>
        <strain evidence="2">GVMAG-S-3300012919-55</strain>
    </source>
</reference>
<dbReference type="EMBL" id="MN740919">
    <property type="protein sequence ID" value="QHU17880.1"/>
    <property type="molecule type" value="Genomic_DNA"/>
</dbReference>